<dbReference type="Pfam" id="PF07934">
    <property type="entry name" value="OGG_N"/>
    <property type="match status" value="1"/>
</dbReference>
<evidence type="ECO:0000256" key="5">
    <source>
        <dbReference type="ARBA" id="ARBA00023204"/>
    </source>
</evidence>
<keyword evidence="3" id="KW-0227">DNA damage</keyword>
<keyword evidence="5" id="KW-0234">DNA repair</keyword>
<reference evidence="11" key="2">
    <citation type="submission" date="2021-04" db="EMBL/GenBank/DDBJ databases">
        <authorList>
            <person name="Gilroy R."/>
        </authorList>
    </citation>
    <scope>NUCLEOTIDE SEQUENCE</scope>
    <source>
        <strain evidence="11">CHK199-9574</strain>
    </source>
</reference>
<dbReference type="SUPFAM" id="SSF55945">
    <property type="entry name" value="TATA-box binding protein-like"/>
    <property type="match status" value="1"/>
</dbReference>
<comment type="similarity">
    <text evidence="1">Belongs to the type-1 OGG1 family.</text>
</comment>
<evidence type="ECO:0000256" key="6">
    <source>
        <dbReference type="ARBA" id="ARBA00023239"/>
    </source>
</evidence>
<dbReference type="InterPro" id="IPR012904">
    <property type="entry name" value="OGG_N"/>
</dbReference>
<dbReference type="GO" id="GO:0006289">
    <property type="term" value="P:nucleotide-excision repair"/>
    <property type="evidence" value="ECO:0007669"/>
    <property type="project" value="InterPro"/>
</dbReference>
<keyword evidence="4" id="KW-0378">Hydrolase</keyword>
<feature type="domain" description="HhH-GPD" evidence="10">
    <location>
        <begin position="113"/>
        <end position="273"/>
    </location>
</feature>
<keyword evidence="7" id="KW-0511">Multifunctional enzyme</keyword>
<evidence type="ECO:0000256" key="2">
    <source>
        <dbReference type="ARBA" id="ARBA00012720"/>
    </source>
</evidence>
<organism evidence="11 12">
    <name type="scientific">Candidatus Borkfalkia excrementavium</name>
    <dbReference type="NCBI Taxonomy" id="2838505"/>
    <lineage>
        <taxon>Bacteria</taxon>
        <taxon>Bacillati</taxon>
        <taxon>Bacillota</taxon>
        <taxon>Clostridia</taxon>
        <taxon>Christensenellales</taxon>
        <taxon>Christensenellaceae</taxon>
        <taxon>Candidatus Borkfalkia</taxon>
    </lineage>
</organism>
<gene>
    <name evidence="11" type="ORF">H9728_06240</name>
</gene>
<evidence type="ECO:0000256" key="4">
    <source>
        <dbReference type="ARBA" id="ARBA00022801"/>
    </source>
</evidence>
<evidence type="ECO:0000256" key="7">
    <source>
        <dbReference type="ARBA" id="ARBA00023268"/>
    </source>
</evidence>
<sequence length="279" mass="31547">MKEFLCASEYFDPEQTLACGQTFRFERCGGGYFVVSADRACLVWREGNETHVRCEGRDEEYFHDYFDLGRDYAAVVSRAVRRGIPVLAAAAEAGKGIRMLRQDPEEMIFTAILTQNNHIPRIRAIVARLSESLGEARDFSGIRYHSFPKAADLAQKDEAFFRAAGAGYRAAYLAETARAVARDGVERLFPLKTEDLRRELVKYKGIGEKVADCIALFGFARGDAFPVDTWIEKVYREDFGGSLTDRHKIAEYFRGEFGEDGGIVQQYLFHYKRNGPSAK</sequence>
<dbReference type="GO" id="GO:0140078">
    <property type="term" value="F:class I DNA-(apurinic or apyrimidinic site) endonuclease activity"/>
    <property type="evidence" value="ECO:0007669"/>
    <property type="project" value="UniProtKB-EC"/>
</dbReference>
<dbReference type="GO" id="GO:0003684">
    <property type="term" value="F:damaged DNA binding"/>
    <property type="evidence" value="ECO:0007669"/>
    <property type="project" value="InterPro"/>
</dbReference>
<protein>
    <recommendedName>
        <fullName evidence="2">DNA-(apurinic or apyrimidinic site) lyase</fullName>
        <ecNumber evidence="2">4.2.99.18</ecNumber>
    </recommendedName>
</protein>
<dbReference type="GO" id="GO:0006284">
    <property type="term" value="P:base-excision repair"/>
    <property type="evidence" value="ECO:0007669"/>
    <property type="project" value="InterPro"/>
</dbReference>
<dbReference type="SUPFAM" id="SSF48150">
    <property type="entry name" value="DNA-glycosylase"/>
    <property type="match status" value="1"/>
</dbReference>
<dbReference type="Pfam" id="PF00730">
    <property type="entry name" value="HhH-GPD"/>
    <property type="match status" value="1"/>
</dbReference>
<dbReference type="InterPro" id="IPR011257">
    <property type="entry name" value="DNA_glycosylase"/>
</dbReference>
<dbReference type="PANTHER" id="PTHR10242:SF2">
    <property type="entry name" value="N-GLYCOSYLASE_DNA LYASE"/>
    <property type="match status" value="1"/>
</dbReference>
<dbReference type="Proteomes" id="UP000824135">
    <property type="component" value="Unassembled WGS sequence"/>
</dbReference>
<dbReference type="InterPro" id="IPR023170">
    <property type="entry name" value="HhH_base_excis_C"/>
</dbReference>
<dbReference type="CDD" id="cd00056">
    <property type="entry name" value="ENDO3c"/>
    <property type="match status" value="1"/>
</dbReference>
<accession>A0A9D1Z9R5</accession>
<dbReference type="InterPro" id="IPR003265">
    <property type="entry name" value="HhH-GPD_domain"/>
</dbReference>
<dbReference type="SMART" id="SM00478">
    <property type="entry name" value="ENDO3c"/>
    <property type="match status" value="1"/>
</dbReference>
<comment type="catalytic activity">
    <reaction evidence="9">
        <text>2'-deoxyribonucleotide-(2'-deoxyribose 5'-phosphate)-2'-deoxyribonucleotide-DNA = a 3'-end 2'-deoxyribonucleotide-(2,3-dehydro-2,3-deoxyribose 5'-phosphate)-DNA + a 5'-end 5'-phospho-2'-deoxyribonucleoside-DNA + H(+)</text>
        <dbReference type="Rhea" id="RHEA:66592"/>
        <dbReference type="Rhea" id="RHEA-COMP:13180"/>
        <dbReference type="Rhea" id="RHEA-COMP:16897"/>
        <dbReference type="Rhea" id="RHEA-COMP:17067"/>
        <dbReference type="ChEBI" id="CHEBI:15378"/>
        <dbReference type="ChEBI" id="CHEBI:136412"/>
        <dbReference type="ChEBI" id="CHEBI:157695"/>
        <dbReference type="ChEBI" id="CHEBI:167181"/>
        <dbReference type="EC" id="4.2.99.18"/>
    </reaction>
</comment>
<comment type="caution">
    <text evidence="11">The sequence shown here is derived from an EMBL/GenBank/DDBJ whole genome shotgun (WGS) entry which is preliminary data.</text>
</comment>
<dbReference type="EMBL" id="DXCO01000038">
    <property type="protein sequence ID" value="HIY78627.1"/>
    <property type="molecule type" value="Genomic_DNA"/>
</dbReference>
<proteinExistence type="inferred from homology"/>
<keyword evidence="6" id="KW-0456">Lyase</keyword>
<dbReference type="PANTHER" id="PTHR10242">
    <property type="entry name" value="8-OXOGUANINE DNA GLYCOSYLASE"/>
    <property type="match status" value="1"/>
</dbReference>
<evidence type="ECO:0000313" key="11">
    <source>
        <dbReference type="EMBL" id="HIY78627.1"/>
    </source>
</evidence>
<keyword evidence="8" id="KW-0326">Glycosidase</keyword>
<evidence type="ECO:0000256" key="1">
    <source>
        <dbReference type="ARBA" id="ARBA00010679"/>
    </source>
</evidence>
<evidence type="ECO:0000313" key="12">
    <source>
        <dbReference type="Proteomes" id="UP000824135"/>
    </source>
</evidence>
<dbReference type="Gene3D" id="1.10.340.30">
    <property type="entry name" value="Hypothetical protein, domain 2"/>
    <property type="match status" value="1"/>
</dbReference>
<dbReference type="InterPro" id="IPR052054">
    <property type="entry name" value="Oxidative_DNA_repair_enzyme"/>
</dbReference>
<dbReference type="Gene3D" id="3.30.310.260">
    <property type="match status" value="1"/>
</dbReference>
<dbReference type="Gene3D" id="1.10.1670.10">
    <property type="entry name" value="Helix-hairpin-Helix base-excision DNA repair enzymes (C-terminal)"/>
    <property type="match status" value="1"/>
</dbReference>
<name>A0A9D1Z9R5_9FIRM</name>
<reference evidence="11" key="1">
    <citation type="journal article" date="2021" name="PeerJ">
        <title>Extensive microbial diversity within the chicken gut microbiome revealed by metagenomics and culture.</title>
        <authorList>
            <person name="Gilroy R."/>
            <person name="Ravi A."/>
            <person name="Getino M."/>
            <person name="Pursley I."/>
            <person name="Horton D.L."/>
            <person name="Alikhan N.F."/>
            <person name="Baker D."/>
            <person name="Gharbi K."/>
            <person name="Hall N."/>
            <person name="Watson M."/>
            <person name="Adriaenssens E.M."/>
            <person name="Foster-Nyarko E."/>
            <person name="Jarju S."/>
            <person name="Secka A."/>
            <person name="Antonio M."/>
            <person name="Oren A."/>
            <person name="Chaudhuri R.R."/>
            <person name="La Ragione R."/>
            <person name="Hildebrand F."/>
            <person name="Pallen M.J."/>
        </authorList>
    </citation>
    <scope>NUCLEOTIDE SEQUENCE</scope>
    <source>
        <strain evidence="11">CHK199-9574</strain>
    </source>
</reference>
<evidence type="ECO:0000256" key="9">
    <source>
        <dbReference type="ARBA" id="ARBA00044632"/>
    </source>
</evidence>
<dbReference type="EC" id="4.2.99.18" evidence="2"/>
<evidence type="ECO:0000256" key="3">
    <source>
        <dbReference type="ARBA" id="ARBA00022763"/>
    </source>
</evidence>
<dbReference type="GO" id="GO:0008534">
    <property type="term" value="F:oxidized purine nucleobase lesion DNA N-glycosylase activity"/>
    <property type="evidence" value="ECO:0007669"/>
    <property type="project" value="InterPro"/>
</dbReference>
<evidence type="ECO:0000256" key="8">
    <source>
        <dbReference type="ARBA" id="ARBA00023295"/>
    </source>
</evidence>
<evidence type="ECO:0000259" key="10">
    <source>
        <dbReference type="SMART" id="SM00478"/>
    </source>
</evidence>
<dbReference type="AlphaFoldDB" id="A0A9D1Z9R5"/>